<evidence type="ECO:0000313" key="3">
    <source>
        <dbReference type="EMBL" id="MFC4754414.1"/>
    </source>
</evidence>
<keyword evidence="2" id="KW-0472">Membrane</keyword>
<evidence type="ECO:0000256" key="2">
    <source>
        <dbReference type="SAM" id="Phobius"/>
    </source>
</evidence>
<protein>
    <submittedName>
        <fullName evidence="3">PGPGW domain-containing protein</fullName>
    </submittedName>
</protein>
<feature type="transmembrane region" description="Helical" evidence="2">
    <location>
        <begin position="77"/>
        <end position="100"/>
    </location>
</feature>
<feature type="transmembrane region" description="Helical" evidence="2">
    <location>
        <begin position="120"/>
        <end position="141"/>
    </location>
</feature>
<proteinExistence type="predicted"/>
<dbReference type="InterPro" id="IPR019099">
    <property type="entry name" value="Uncharacterised_PGPGW_TM"/>
</dbReference>
<feature type="region of interest" description="Disordered" evidence="1">
    <location>
        <begin position="161"/>
        <end position="193"/>
    </location>
</feature>
<sequence length="193" mass="21226">MVPVKRLGYVAVKRLALETLGWTLVVLGIAALFLPGPGLLMLFAGMVVLSQQYAWFEKRVDPVKRLAMEGASRGVQTWPRIAASLLGVAWLAGIGVVWGIHPPAPAWWPLSPELWLVGGWGTGATLLFSAALALALLIYSFRRFRGSPYDHALEVERENARHAARRLERQQRRDARHGAEPAHAPSRPGSSPR</sequence>
<keyword evidence="2" id="KW-1133">Transmembrane helix</keyword>
<accession>A0ABV9PPQ1</accession>
<reference evidence="4" key="1">
    <citation type="journal article" date="2019" name="Int. J. Syst. Evol. Microbiol.">
        <title>The Global Catalogue of Microorganisms (GCM) 10K type strain sequencing project: providing services to taxonomists for standard genome sequencing and annotation.</title>
        <authorList>
            <consortium name="The Broad Institute Genomics Platform"/>
            <consortium name="The Broad Institute Genome Sequencing Center for Infectious Disease"/>
            <person name="Wu L."/>
            <person name="Ma J."/>
        </authorList>
    </citation>
    <scope>NUCLEOTIDE SEQUENCE [LARGE SCALE GENOMIC DNA]</scope>
    <source>
        <strain evidence="4">JCM 11882</strain>
    </source>
</reference>
<evidence type="ECO:0000256" key="1">
    <source>
        <dbReference type="SAM" id="MobiDB-lite"/>
    </source>
</evidence>
<dbReference type="EMBL" id="JBHSHP010000018">
    <property type="protein sequence ID" value="MFC4754414.1"/>
    <property type="molecule type" value="Genomic_DNA"/>
</dbReference>
<dbReference type="Proteomes" id="UP001595836">
    <property type="component" value="Unassembled WGS sequence"/>
</dbReference>
<organism evidence="3 4">
    <name type="scientific">Dietzia aurantiaca</name>
    <dbReference type="NCBI Taxonomy" id="983873"/>
    <lineage>
        <taxon>Bacteria</taxon>
        <taxon>Bacillati</taxon>
        <taxon>Actinomycetota</taxon>
        <taxon>Actinomycetes</taxon>
        <taxon>Mycobacteriales</taxon>
        <taxon>Dietziaceae</taxon>
        <taxon>Dietzia</taxon>
    </lineage>
</organism>
<dbReference type="RefSeq" id="WP_344992289.1">
    <property type="nucleotide sequence ID" value="NZ_BAABCD010000019.1"/>
</dbReference>
<evidence type="ECO:0000313" key="4">
    <source>
        <dbReference type="Proteomes" id="UP001595836"/>
    </source>
</evidence>
<dbReference type="Pfam" id="PF09656">
    <property type="entry name" value="PGPGW"/>
    <property type="match status" value="1"/>
</dbReference>
<gene>
    <name evidence="3" type="ORF">ACFO7U_06435</name>
</gene>
<keyword evidence="2" id="KW-0812">Transmembrane</keyword>
<keyword evidence="4" id="KW-1185">Reference proteome</keyword>
<feature type="compositionally biased region" description="Basic and acidic residues" evidence="1">
    <location>
        <begin position="161"/>
        <end position="180"/>
    </location>
</feature>
<feature type="transmembrane region" description="Helical" evidence="2">
    <location>
        <begin position="15"/>
        <end position="33"/>
    </location>
</feature>
<comment type="caution">
    <text evidence="3">The sequence shown here is derived from an EMBL/GenBank/DDBJ whole genome shotgun (WGS) entry which is preliminary data.</text>
</comment>
<name>A0ABV9PPQ1_9ACTN</name>